<dbReference type="RefSeq" id="WP_092812935.1">
    <property type="nucleotide sequence ID" value="NZ_FMVW01000005.1"/>
</dbReference>
<dbReference type="InterPro" id="IPR003489">
    <property type="entry name" value="RHF/RaiA"/>
</dbReference>
<protein>
    <recommendedName>
        <fullName evidence="3 4">Ribosome hibernation promoting factor</fullName>
        <shortName evidence="4">HPF</shortName>
    </recommendedName>
</protein>
<dbReference type="OrthoDB" id="9794975at2"/>
<comment type="subcellular location">
    <subcellularLocation>
        <location evidence="4">Cytoplasm</location>
    </subcellularLocation>
</comment>
<dbReference type="STRING" id="1120955.SAMN03080610_02322"/>
<sequence length="199" mass="21743">MALKISGKNVDIGEALRSRIEETVEAAVKKYFDGGYAGHVVVAKNGRNFHTDCSLHLDSGAVFEASSTSADANDGFDAAAERLEKRLRRYKRRIKDHKGKPSHKLAGAAANAFIIEPPDEEEEIGEEYAPAIVAETTTEIRRMTVSSAVLQLDMTDAPVVVFRNHSHGGLNVVYRRPDGHFGWIDPVLNEPSEPNSDGS</sequence>
<keyword evidence="8" id="KW-1185">Reference proteome</keyword>
<dbReference type="CDD" id="cd00552">
    <property type="entry name" value="RaiA"/>
    <property type="match status" value="1"/>
</dbReference>
<dbReference type="Gene3D" id="3.30.505.50">
    <property type="entry name" value="Sigma 54 modulation/S30EA ribosomal protein, C-terminal domain"/>
    <property type="match status" value="1"/>
</dbReference>
<dbReference type="InterPro" id="IPR032528">
    <property type="entry name" value="Ribosom_S30AE_C"/>
</dbReference>
<dbReference type="HAMAP" id="MF_00839">
    <property type="entry name" value="HPF"/>
    <property type="match status" value="1"/>
</dbReference>
<organism evidence="7 8">
    <name type="scientific">Afifella marina DSM 2698</name>
    <dbReference type="NCBI Taxonomy" id="1120955"/>
    <lineage>
        <taxon>Bacteria</taxon>
        <taxon>Pseudomonadati</taxon>
        <taxon>Pseudomonadota</taxon>
        <taxon>Alphaproteobacteria</taxon>
        <taxon>Hyphomicrobiales</taxon>
        <taxon>Afifellaceae</taxon>
        <taxon>Afifella</taxon>
    </lineage>
</organism>
<evidence type="ECO:0000256" key="4">
    <source>
        <dbReference type="HAMAP-Rule" id="MF_00839"/>
    </source>
</evidence>
<dbReference type="GO" id="GO:0022627">
    <property type="term" value="C:cytosolic small ribosomal subunit"/>
    <property type="evidence" value="ECO:0007669"/>
    <property type="project" value="TreeGrafter"/>
</dbReference>
<evidence type="ECO:0000313" key="7">
    <source>
        <dbReference type="EMBL" id="SCZ38693.1"/>
    </source>
</evidence>
<evidence type="ECO:0000256" key="5">
    <source>
        <dbReference type="SAM" id="Coils"/>
    </source>
</evidence>
<dbReference type="Pfam" id="PF02482">
    <property type="entry name" value="Ribosomal_S30AE"/>
    <property type="match status" value="1"/>
</dbReference>
<evidence type="ECO:0000313" key="8">
    <source>
        <dbReference type="Proteomes" id="UP000199347"/>
    </source>
</evidence>
<dbReference type="GO" id="GO:0043024">
    <property type="term" value="F:ribosomal small subunit binding"/>
    <property type="evidence" value="ECO:0007669"/>
    <property type="project" value="TreeGrafter"/>
</dbReference>
<dbReference type="PANTHER" id="PTHR33231:SF1">
    <property type="entry name" value="30S RIBOSOMAL PROTEIN"/>
    <property type="match status" value="1"/>
</dbReference>
<comment type="subunit">
    <text evidence="4">Interacts with 100S ribosomes.</text>
</comment>
<comment type="subunit">
    <text evidence="2">Associates exclusively with 100S ribosomes, which are dimers of 70S ribosomes.</text>
</comment>
<dbReference type="AlphaFoldDB" id="A0A1G5NMP9"/>
<gene>
    <name evidence="4" type="primary">hpf</name>
    <name evidence="7" type="ORF">SAMN03080610_02322</name>
</gene>
<name>A0A1G5NMP9_AFIMA</name>
<dbReference type="GO" id="GO:0045900">
    <property type="term" value="P:negative regulation of translational elongation"/>
    <property type="evidence" value="ECO:0007669"/>
    <property type="project" value="TreeGrafter"/>
</dbReference>
<proteinExistence type="inferred from homology"/>
<dbReference type="InterPro" id="IPR038416">
    <property type="entry name" value="Ribosom_S30AE_C_sf"/>
</dbReference>
<accession>A0A1G5NMP9</accession>
<evidence type="ECO:0000256" key="2">
    <source>
        <dbReference type="ARBA" id="ARBA00038695"/>
    </source>
</evidence>
<keyword evidence="1 4" id="KW-0810">Translation regulation</keyword>
<evidence type="ECO:0000256" key="3">
    <source>
        <dbReference type="ARBA" id="ARBA00041148"/>
    </source>
</evidence>
<evidence type="ECO:0000256" key="1">
    <source>
        <dbReference type="ARBA" id="ARBA00022845"/>
    </source>
</evidence>
<dbReference type="EMBL" id="FMVW01000005">
    <property type="protein sequence ID" value="SCZ38693.1"/>
    <property type="molecule type" value="Genomic_DNA"/>
</dbReference>
<evidence type="ECO:0000259" key="6">
    <source>
        <dbReference type="Pfam" id="PF16321"/>
    </source>
</evidence>
<dbReference type="NCBIfam" id="TIGR00741">
    <property type="entry name" value="yfiA"/>
    <property type="match status" value="1"/>
</dbReference>
<reference evidence="7 8" key="1">
    <citation type="submission" date="2016-10" db="EMBL/GenBank/DDBJ databases">
        <authorList>
            <person name="de Groot N.N."/>
        </authorList>
    </citation>
    <scope>NUCLEOTIDE SEQUENCE [LARGE SCALE GENOMIC DNA]</scope>
    <source>
        <strain evidence="7 8">DSM 2698</strain>
    </source>
</reference>
<keyword evidence="5" id="KW-0175">Coiled coil</keyword>
<feature type="coiled-coil region" evidence="5">
    <location>
        <begin position="73"/>
        <end position="100"/>
    </location>
</feature>
<dbReference type="InterPro" id="IPR034694">
    <property type="entry name" value="HPF_long/plastid"/>
</dbReference>
<dbReference type="InterPro" id="IPR050574">
    <property type="entry name" value="HPF/YfiA_ribosome-assoc"/>
</dbReference>
<comment type="similarity">
    <text evidence="4">Belongs to the HPF/YfiA ribosome-associated protein family. Long HPF subfamily.</text>
</comment>
<comment type="function">
    <text evidence="4">Required for dimerization of active 70S ribosomes into 100S ribosomes in stationary phase; 100S ribosomes are translationally inactive and sometimes present during exponential growth.</text>
</comment>
<dbReference type="Gene3D" id="3.30.160.100">
    <property type="entry name" value="Ribosome hibernation promotion factor-like"/>
    <property type="match status" value="1"/>
</dbReference>
<dbReference type="Pfam" id="PF16321">
    <property type="entry name" value="Ribosom_S30AE_C"/>
    <property type="match status" value="1"/>
</dbReference>
<dbReference type="Proteomes" id="UP000199347">
    <property type="component" value="Unassembled WGS sequence"/>
</dbReference>
<dbReference type="PANTHER" id="PTHR33231">
    <property type="entry name" value="30S RIBOSOMAL PROTEIN"/>
    <property type="match status" value="1"/>
</dbReference>
<dbReference type="InterPro" id="IPR036567">
    <property type="entry name" value="RHF-like"/>
</dbReference>
<dbReference type="SUPFAM" id="SSF69754">
    <property type="entry name" value="Ribosome binding protein Y (YfiA homologue)"/>
    <property type="match status" value="1"/>
</dbReference>
<feature type="domain" description="Sigma 54 modulation/S30EA ribosomal protein C-terminal" evidence="6">
    <location>
        <begin position="129"/>
        <end position="182"/>
    </location>
</feature>
<keyword evidence="4" id="KW-0963">Cytoplasm</keyword>